<organism evidence="1 2">
    <name type="scientific">Subtercola boreus</name>
    <dbReference type="NCBI Taxonomy" id="120213"/>
    <lineage>
        <taxon>Bacteria</taxon>
        <taxon>Bacillati</taxon>
        <taxon>Actinomycetota</taxon>
        <taxon>Actinomycetes</taxon>
        <taxon>Micrococcales</taxon>
        <taxon>Microbacteriaceae</taxon>
        <taxon>Subtercola</taxon>
    </lineage>
</organism>
<sequence length="243" mass="25182">MAGHPVPRRSHPRTRRVALVTPTFGAGGDEPYARALQNDGRLLLVPTARDGVTPTGTASLMMDVARWSAAADATDMSLIEEGSGPLLDIGCGPGRMVKAALTAGHSALGIDVSGAAIGVASAAGIPVLRASVFDPLPLEGEWMTLLLVDGNIGIGGDPTALLARCEELLSPTGCVLVEVQNDPSADRAYDCRVVGDDGSASASFPWAEVGSAALARRARSVGLRLVQSWTRDGRSFCRLGRAR</sequence>
<evidence type="ECO:0008006" key="3">
    <source>
        <dbReference type="Google" id="ProtNLM"/>
    </source>
</evidence>
<name>A0A3E0W9Y7_9MICO</name>
<dbReference type="InterPro" id="IPR029063">
    <property type="entry name" value="SAM-dependent_MTases_sf"/>
</dbReference>
<protein>
    <recommendedName>
        <fullName evidence="3">SAM-dependent methyltransferase</fullName>
    </recommendedName>
</protein>
<dbReference type="Pfam" id="PF13489">
    <property type="entry name" value="Methyltransf_23"/>
    <property type="match status" value="1"/>
</dbReference>
<dbReference type="SUPFAM" id="SSF53335">
    <property type="entry name" value="S-adenosyl-L-methionine-dependent methyltransferases"/>
    <property type="match status" value="1"/>
</dbReference>
<dbReference type="Proteomes" id="UP000257080">
    <property type="component" value="Unassembled WGS sequence"/>
</dbReference>
<evidence type="ECO:0000313" key="1">
    <source>
        <dbReference type="EMBL" id="RFA26211.1"/>
    </source>
</evidence>
<dbReference type="CDD" id="cd02440">
    <property type="entry name" value="AdoMet_MTases"/>
    <property type="match status" value="1"/>
</dbReference>
<reference evidence="1 2" key="1">
    <citation type="submission" date="2017-04" db="EMBL/GenBank/DDBJ databases">
        <title>Comparative genome analysis of Subtercola boreus.</title>
        <authorList>
            <person name="Cho Y.-J."/>
            <person name="Cho A."/>
            <person name="Kim O.-S."/>
            <person name="Lee J.-I."/>
        </authorList>
    </citation>
    <scope>NUCLEOTIDE SEQUENCE [LARGE SCALE GENOMIC DNA]</scope>
    <source>
        <strain evidence="1 2">P28004</strain>
    </source>
</reference>
<accession>A0A3E0W9Y7</accession>
<dbReference type="EMBL" id="NBXE01000027">
    <property type="protein sequence ID" value="RFA26211.1"/>
    <property type="molecule type" value="Genomic_DNA"/>
</dbReference>
<dbReference type="AlphaFoldDB" id="A0A3E0W9Y7"/>
<comment type="caution">
    <text evidence="1">The sequence shown here is derived from an EMBL/GenBank/DDBJ whole genome shotgun (WGS) entry which is preliminary data.</text>
</comment>
<gene>
    <name evidence="1" type="ORF">B7R25_11440</name>
</gene>
<evidence type="ECO:0000313" key="2">
    <source>
        <dbReference type="Proteomes" id="UP000257080"/>
    </source>
</evidence>
<dbReference type="Gene3D" id="3.40.50.150">
    <property type="entry name" value="Vaccinia Virus protein VP39"/>
    <property type="match status" value="1"/>
</dbReference>
<proteinExistence type="predicted"/>